<comment type="caution">
    <text evidence="1">The sequence shown here is derived from an EMBL/GenBank/DDBJ whole genome shotgun (WGS) entry which is preliminary data.</text>
</comment>
<organism evidence="1 2">
    <name type="scientific">Bacillus salipaludis</name>
    <dbReference type="NCBI Taxonomy" id="2547811"/>
    <lineage>
        <taxon>Bacteria</taxon>
        <taxon>Bacillati</taxon>
        <taxon>Bacillota</taxon>
        <taxon>Bacilli</taxon>
        <taxon>Bacillales</taxon>
        <taxon>Bacillaceae</taxon>
        <taxon>Bacillus</taxon>
    </lineage>
</organism>
<gene>
    <name evidence="1" type="ORF">RCG21_31165</name>
</gene>
<name>A0AA90TFN5_9BACI</name>
<protein>
    <submittedName>
        <fullName evidence="1">DUF1998 domain-containing protein</fullName>
    </submittedName>
</protein>
<proteinExistence type="predicted"/>
<dbReference type="AlphaFoldDB" id="A0AA90TFN5"/>
<dbReference type="Proteomes" id="UP001178888">
    <property type="component" value="Unassembled WGS sequence"/>
</dbReference>
<evidence type="ECO:0000313" key="2">
    <source>
        <dbReference type="Proteomes" id="UP001178888"/>
    </source>
</evidence>
<sequence>MVSREGSHFIKTTVFSTYTTDYLCIKRLSLNVQILQNVGDTSISINDNNGNLFKGGQITTNHTRNTSDRVLKHFNFKGQWILEDYKYTSDQDYITSEELGIASAKTTDLLRIKPISNNKGLNLDPINITAKASLYSAGFLLRSVVSEELDIDADEIEISQCLRSEVGDGSFVGEIIFSDRLPNGAGFVRWLENNWITVLKNIVEPNGKHSFMDYLISERHQCDTACYSCLMNYRNMQYHGLLDWRLGLAFLRSIYEKKYQCGLNGDFSTPELKGWIGFAKMLAKQFADYFHYELTEWAGIPGIKAGNRNIIIVHPLWDLKNPDGMLADAVVAAGANMDTIDFIDTFNLARRPGWCHEALGGNMDDDNDAWW</sequence>
<dbReference type="RefSeq" id="WP_308914338.1">
    <property type="nucleotide sequence ID" value="NZ_JAVGVR010000002.1"/>
</dbReference>
<evidence type="ECO:0000313" key="1">
    <source>
        <dbReference type="EMBL" id="MDQ6600687.1"/>
    </source>
</evidence>
<keyword evidence="2" id="KW-1185">Reference proteome</keyword>
<accession>A0AA90TFN5</accession>
<dbReference type="EMBL" id="JAVGVR010000002">
    <property type="protein sequence ID" value="MDQ6600687.1"/>
    <property type="molecule type" value="Genomic_DNA"/>
</dbReference>
<reference evidence="1" key="1">
    <citation type="submission" date="2023-08" db="EMBL/GenBank/DDBJ databases">
        <title>Nitrogen cycling bacteria in agricultural field soils.</title>
        <authorList>
            <person name="Jang J."/>
        </authorList>
    </citation>
    <scope>NUCLEOTIDE SEQUENCE</scope>
    <source>
        <strain evidence="1">PS3-36</strain>
    </source>
</reference>